<dbReference type="InterPro" id="IPR003488">
    <property type="entry name" value="DprA"/>
</dbReference>
<dbReference type="EMBL" id="PSZO01000019">
    <property type="protein sequence ID" value="TCG10885.1"/>
    <property type="molecule type" value="Genomic_DNA"/>
</dbReference>
<dbReference type="Pfam" id="PF02481">
    <property type="entry name" value="DNA_processg_A"/>
    <property type="match status" value="1"/>
</dbReference>
<feature type="domain" description="Smf/DprA SLOG" evidence="2">
    <location>
        <begin position="48"/>
        <end position="244"/>
    </location>
</feature>
<organism evidence="3 4">
    <name type="scientific">Mycoplasma marinum</name>
    <dbReference type="NCBI Taxonomy" id="1937190"/>
    <lineage>
        <taxon>Bacteria</taxon>
        <taxon>Bacillati</taxon>
        <taxon>Mycoplasmatota</taxon>
        <taxon>Mollicutes</taxon>
        <taxon>Mycoplasmataceae</taxon>
        <taxon>Mycoplasma</taxon>
    </lineage>
</organism>
<dbReference type="InterPro" id="IPR057666">
    <property type="entry name" value="DrpA_SLOG"/>
</dbReference>
<proteinExistence type="inferred from homology"/>
<reference evidence="3 4" key="1">
    <citation type="submission" date="2018-02" db="EMBL/GenBank/DDBJ databases">
        <title>Mycoplasma marinum and Mycoplasma todarodis sp. nov., moderately halophilic and psychrotolerant mycoplasmas isolated from cephalopods.</title>
        <authorList>
            <person name="Viver T."/>
        </authorList>
    </citation>
    <scope>NUCLEOTIDE SEQUENCE [LARGE SCALE GENOMIC DNA]</scope>
    <source>
        <strain evidence="3 4">PE</strain>
    </source>
</reference>
<sequence>MNMILIWFAIKYKGDWNKIYKALEDKEKVSLNDLRKMEESLKERSIEAITILDLEYPNQLKRAYKPPFVIFYQGNKKIFKDTFICTSGNKLNDKIKNWIKKSNKEVSKHFSFVSSLYKGVDEVVIKHALDNKANILLVSSSGLNKPFFAHKVEGQENILLISEYPNDVHVTKERLIARNRIVAAFGEKLVLYSSQKDGGIMNLVSNFLNQGKEIYCFPSEGDEDDGNSELIKQGANLILRIEELKK</sequence>
<gene>
    <name evidence="3" type="ORF">C4B24_03675</name>
</gene>
<evidence type="ECO:0000259" key="2">
    <source>
        <dbReference type="Pfam" id="PF02481"/>
    </source>
</evidence>
<dbReference type="GO" id="GO:0009294">
    <property type="term" value="P:DNA-mediated transformation"/>
    <property type="evidence" value="ECO:0007669"/>
    <property type="project" value="InterPro"/>
</dbReference>
<keyword evidence="4" id="KW-1185">Reference proteome</keyword>
<evidence type="ECO:0000313" key="4">
    <source>
        <dbReference type="Proteomes" id="UP000294192"/>
    </source>
</evidence>
<dbReference type="PANTHER" id="PTHR43022">
    <property type="entry name" value="PROTEIN SMF"/>
    <property type="match status" value="1"/>
</dbReference>
<comment type="similarity">
    <text evidence="1">Belongs to the DprA/Smf family.</text>
</comment>
<comment type="caution">
    <text evidence="3">The sequence shown here is derived from an EMBL/GenBank/DDBJ whole genome shotgun (WGS) entry which is preliminary data.</text>
</comment>
<dbReference type="Gene3D" id="3.40.50.450">
    <property type="match status" value="1"/>
</dbReference>
<accession>A0A4R0XPS9</accession>
<name>A0A4R0XPS9_9MOLU</name>
<protein>
    <submittedName>
        <fullName evidence="3">DNA-processing protein DprA</fullName>
    </submittedName>
</protein>
<dbReference type="Proteomes" id="UP000294192">
    <property type="component" value="Unassembled WGS sequence"/>
</dbReference>
<dbReference type="PANTHER" id="PTHR43022:SF1">
    <property type="entry name" value="PROTEIN SMF"/>
    <property type="match status" value="1"/>
</dbReference>
<evidence type="ECO:0000313" key="3">
    <source>
        <dbReference type="EMBL" id="TCG10885.1"/>
    </source>
</evidence>
<dbReference type="AlphaFoldDB" id="A0A4R0XPS9"/>
<dbReference type="OrthoDB" id="9785707at2"/>
<evidence type="ECO:0000256" key="1">
    <source>
        <dbReference type="ARBA" id="ARBA00006525"/>
    </source>
</evidence>